<feature type="binding site" evidence="10">
    <location>
        <position position="275"/>
    </location>
    <ligand>
        <name>ATP</name>
        <dbReference type="ChEBI" id="CHEBI:30616"/>
        <note>ligand shared between two neighboring subunits</note>
    </ligand>
</feature>
<dbReference type="GO" id="GO:0006556">
    <property type="term" value="P:S-adenosylmethionine biosynthetic process"/>
    <property type="evidence" value="ECO:0007669"/>
    <property type="project" value="UniProtKB-UniRule"/>
</dbReference>
<feature type="binding site" description="in other chain" evidence="10">
    <location>
        <begin position="171"/>
        <end position="173"/>
    </location>
    <ligand>
        <name>ATP</name>
        <dbReference type="ChEBI" id="CHEBI:30616"/>
        <note>ligand shared between two neighboring subunits</note>
    </ligand>
</feature>
<dbReference type="InterPro" id="IPR022631">
    <property type="entry name" value="ADOMET_SYNTHASE_CS"/>
</dbReference>
<evidence type="ECO:0000259" key="13">
    <source>
        <dbReference type="Pfam" id="PF00438"/>
    </source>
</evidence>
<keyword evidence="9 10" id="KW-0630">Potassium</keyword>
<dbReference type="CDD" id="cd18079">
    <property type="entry name" value="S-AdoMet_synt"/>
    <property type="match status" value="1"/>
</dbReference>
<evidence type="ECO:0000259" key="14">
    <source>
        <dbReference type="Pfam" id="PF02772"/>
    </source>
</evidence>
<dbReference type="Pfam" id="PF02772">
    <property type="entry name" value="S-AdoMet_synt_M"/>
    <property type="match status" value="1"/>
</dbReference>
<dbReference type="InterPro" id="IPR002133">
    <property type="entry name" value="S-AdoMet_synthetase"/>
</dbReference>
<dbReference type="InterPro" id="IPR022629">
    <property type="entry name" value="S-AdoMet_synt_central"/>
</dbReference>
<dbReference type="GO" id="GO:0005524">
    <property type="term" value="F:ATP binding"/>
    <property type="evidence" value="ECO:0007669"/>
    <property type="project" value="UniProtKB-UniRule"/>
</dbReference>
<dbReference type="GO" id="GO:0005737">
    <property type="term" value="C:cytoplasm"/>
    <property type="evidence" value="ECO:0007669"/>
    <property type="project" value="UniProtKB-SubCell"/>
</dbReference>
<feature type="binding site" evidence="10">
    <location>
        <position position="48"/>
    </location>
    <ligand>
        <name>K(+)</name>
        <dbReference type="ChEBI" id="CHEBI:29103"/>
    </ligand>
</feature>
<dbReference type="InterPro" id="IPR022628">
    <property type="entry name" value="S-AdoMet_synt_N"/>
</dbReference>
<evidence type="ECO:0000256" key="9">
    <source>
        <dbReference type="ARBA" id="ARBA00022958"/>
    </source>
</evidence>
<dbReference type="UniPathway" id="UPA00315">
    <property type="reaction ID" value="UER00080"/>
</dbReference>
<evidence type="ECO:0000256" key="1">
    <source>
        <dbReference type="ARBA" id="ARBA00005224"/>
    </source>
</evidence>
<feature type="binding site" description="in other chain" evidence="10">
    <location>
        <begin position="254"/>
        <end position="255"/>
    </location>
    <ligand>
        <name>ATP</name>
        <dbReference type="ChEBI" id="CHEBI:30616"/>
        <note>ligand shared between two neighboring subunits</note>
    </ligand>
</feature>
<evidence type="ECO:0000256" key="7">
    <source>
        <dbReference type="ARBA" id="ARBA00022840"/>
    </source>
</evidence>
<accession>A0A0A7UXR6</accession>
<dbReference type="GO" id="GO:0000287">
    <property type="term" value="F:magnesium ion binding"/>
    <property type="evidence" value="ECO:0007669"/>
    <property type="project" value="UniProtKB-UniRule"/>
</dbReference>
<dbReference type="HOGENOM" id="CLU_041802_1_1_12"/>
<comment type="subunit">
    <text evidence="10">Homotetramer; dimer of dimers.</text>
</comment>
<keyword evidence="10" id="KW-0963">Cytoplasm</keyword>
<keyword evidence="4 10" id="KW-0808">Transferase</keyword>
<reference evidence="16 17" key="1">
    <citation type="journal article" date="2015" name="Genome Announc.">
        <title>Genome Sequence of Borrelia chilensis VA1, a South American Member of the Lyme Borreliosis Group.</title>
        <authorList>
            <person name="Huang W."/>
            <person name="Ojaimi C."/>
            <person name="Fallon J.T."/>
            <person name="Travisany D."/>
            <person name="Maass A."/>
            <person name="Ivanova L."/>
            <person name="Tomova A."/>
            <person name="Gonzalez-Acuna D."/>
            <person name="Godfrey H.P."/>
            <person name="Cabello F.C."/>
        </authorList>
    </citation>
    <scope>NUCLEOTIDE SEQUENCE [LARGE SCALE GENOMIC DNA]</scope>
    <source>
        <strain evidence="16 17">VA1</strain>
    </source>
</reference>
<evidence type="ECO:0000313" key="16">
    <source>
        <dbReference type="EMBL" id="AJA90198.1"/>
    </source>
</evidence>
<dbReference type="PANTHER" id="PTHR11964">
    <property type="entry name" value="S-ADENOSYLMETHIONINE SYNTHETASE"/>
    <property type="match status" value="1"/>
</dbReference>
<feature type="binding site" evidence="10">
    <location>
        <position position="271"/>
    </location>
    <ligand>
        <name>ATP</name>
        <dbReference type="ChEBI" id="CHEBI:30616"/>
        <note>ligand shared between two neighboring subunits</note>
    </ligand>
</feature>
<dbReference type="FunFam" id="3.30.300.10:FF:000003">
    <property type="entry name" value="S-adenosylmethionine synthase"/>
    <property type="match status" value="1"/>
</dbReference>
<feature type="domain" description="S-adenosylmethionine synthetase N-terminal" evidence="13">
    <location>
        <begin position="10"/>
        <end position="107"/>
    </location>
</feature>
<feature type="binding site" evidence="10">
    <location>
        <position position="248"/>
    </location>
    <ligand>
        <name>L-methionine</name>
        <dbReference type="ChEBI" id="CHEBI:57844"/>
        <note>ligand shared between two neighboring subunits</note>
    </ligand>
</feature>
<feature type="binding site" evidence="10">
    <location>
        <position position="22"/>
    </location>
    <ligand>
        <name>Mg(2+)</name>
        <dbReference type="ChEBI" id="CHEBI:18420"/>
    </ligand>
</feature>
<evidence type="ECO:0000256" key="6">
    <source>
        <dbReference type="ARBA" id="ARBA00022741"/>
    </source>
</evidence>
<evidence type="ECO:0000256" key="4">
    <source>
        <dbReference type="ARBA" id="ARBA00022679"/>
    </source>
</evidence>
<comment type="caution">
    <text evidence="10">Lacks conserved residue(s) required for the propagation of feature annotation.</text>
</comment>
<evidence type="ECO:0000256" key="8">
    <source>
        <dbReference type="ARBA" id="ARBA00022842"/>
    </source>
</evidence>
<evidence type="ECO:0000313" key="17">
    <source>
        <dbReference type="Proteomes" id="UP000030940"/>
    </source>
</evidence>
<gene>
    <name evidence="10" type="primary">metK</name>
    <name evidence="16" type="ORF">OY14_01840</name>
</gene>
<dbReference type="SUPFAM" id="SSF55973">
    <property type="entry name" value="S-adenosylmethionine synthetase"/>
    <property type="match status" value="3"/>
</dbReference>
<evidence type="ECO:0000256" key="11">
    <source>
        <dbReference type="RuleBase" id="RU000542"/>
    </source>
</evidence>
<dbReference type="HAMAP" id="MF_00086">
    <property type="entry name" value="S_AdoMet_synth1"/>
    <property type="match status" value="1"/>
</dbReference>
<feature type="domain" description="S-adenosylmethionine synthetase C-terminal" evidence="15">
    <location>
        <begin position="242"/>
        <end position="379"/>
    </location>
</feature>
<dbReference type="InterPro" id="IPR022630">
    <property type="entry name" value="S-AdoMet_synt_C"/>
</dbReference>
<evidence type="ECO:0000256" key="10">
    <source>
        <dbReference type="HAMAP-Rule" id="MF_00086"/>
    </source>
</evidence>
<name>A0A0A7UXR6_9SPIR</name>
<evidence type="ECO:0000256" key="3">
    <source>
        <dbReference type="ARBA" id="ARBA00022563"/>
    </source>
</evidence>
<dbReference type="Gene3D" id="3.30.300.10">
    <property type="match status" value="3"/>
</dbReference>
<dbReference type="STRING" id="1245910.OY14_01840"/>
<keyword evidence="5 10" id="KW-0479">Metal-binding</keyword>
<feature type="domain" description="S-adenosylmethionine synthetase central" evidence="14">
    <location>
        <begin position="122"/>
        <end position="240"/>
    </location>
</feature>
<protein>
    <recommendedName>
        <fullName evidence="10">S-adenosylmethionine synthase</fullName>
        <shortName evidence="10">AdoMet synthase</shortName>
        <ecNumber evidence="10">2.5.1.6</ecNumber>
    </recommendedName>
    <alternativeName>
        <fullName evidence="10">MAT</fullName>
    </alternativeName>
    <alternativeName>
        <fullName evidence="10">Methionine adenosyltransferase</fullName>
    </alternativeName>
</protein>
<evidence type="ECO:0000256" key="2">
    <source>
        <dbReference type="ARBA" id="ARBA00009685"/>
    </source>
</evidence>
<keyword evidence="7 10" id="KW-0067">ATP-binding</keyword>
<comment type="cofactor">
    <cofactor evidence="10">
        <name>Mg(2+)</name>
        <dbReference type="ChEBI" id="CHEBI:18420"/>
    </cofactor>
    <text evidence="10">Binds 2 divalent ions per subunit.</text>
</comment>
<feature type="binding site" description="in other chain" evidence="10">
    <location>
        <position position="20"/>
    </location>
    <ligand>
        <name>ATP</name>
        <dbReference type="ChEBI" id="CHEBI:30616"/>
        <note>ligand shared between two neighboring subunits</note>
    </ligand>
</feature>
<comment type="similarity">
    <text evidence="2 10 12">Belongs to the AdoMet synthase family.</text>
</comment>
<feature type="binding site" evidence="10">
    <location>
        <position position="248"/>
    </location>
    <ligand>
        <name>ATP</name>
        <dbReference type="ChEBI" id="CHEBI:30616"/>
        <note>ligand shared between two neighboring subunits</note>
    </ligand>
</feature>
<comment type="function">
    <text evidence="10">Catalyzes the formation of S-adenosylmethionine (AdoMet) from methionine and ATP. The overall synthetic reaction is composed of two sequential steps, AdoMet formation and the subsequent tripolyphosphate hydrolysis which occurs prior to release of AdoMet from the enzyme.</text>
</comment>
<evidence type="ECO:0000256" key="12">
    <source>
        <dbReference type="RuleBase" id="RU004462"/>
    </source>
</evidence>
<organism evidence="16 17">
    <name type="scientific">Borreliella chilensis</name>
    <dbReference type="NCBI Taxonomy" id="1245910"/>
    <lineage>
        <taxon>Bacteria</taxon>
        <taxon>Pseudomonadati</taxon>
        <taxon>Spirochaetota</taxon>
        <taxon>Spirochaetia</taxon>
        <taxon>Spirochaetales</taxon>
        <taxon>Borreliaceae</taxon>
        <taxon>Borreliella</taxon>
    </lineage>
</organism>
<comment type="subcellular location">
    <subcellularLocation>
        <location evidence="10 11">Cytoplasm</location>
    </subcellularLocation>
</comment>
<dbReference type="InterPro" id="IPR022636">
    <property type="entry name" value="S-AdoMet_synthetase_sfam"/>
</dbReference>
<dbReference type="Pfam" id="PF00438">
    <property type="entry name" value="S-AdoMet_synt_N"/>
    <property type="match status" value="1"/>
</dbReference>
<dbReference type="PROSITE" id="PS00377">
    <property type="entry name" value="ADOMET_SYNTHASE_2"/>
    <property type="match status" value="1"/>
</dbReference>
<feature type="binding site" description="in other chain" evidence="10">
    <location>
        <position position="106"/>
    </location>
    <ligand>
        <name>L-methionine</name>
        <dbReference type="ChEBI" id="CHEBI:57844"/>
        <note>ligand shared between two neighboring subunits</note>
    </ligand>
</feature>
<feature type="binding site" description="in other chain" evidence="10">
    <location>
        <position position="279"/>
    </location>
    <ligand>
        <name>L-methionine</name>
        <dbReference type="ChEBI" id="CHEBI:57844"/>
        <note>ligand shared between two neighboring subunits</note>
    </ligand>
</feature>
<dbReference type="KEGG" id="bchi:OY14_01840"/>
<comment type="cofactor">
    <cofactor evidence="10">
        <name>K(+)</name>
        <dbReference type="ChEBI" id="CHEBI:29103"/>
    </cofactor>
    <text evidence="10">Binds 1 potassium ion per subunit.</text>
</comment>
<dbReference type="GO" id="GO:0006730">
    <property type="term" value="P:one-carbon metabolic process"/>
    <property type="evidence" value="ECO:0007669"/>
    <property type="project" value="UniProtKB-KW"/>
</dbReference>
<dbReference type="Proteomes" id="UP000030940">
    <property type="component" value="Chromosome"/>
</dbReference>
<comment type="pathway">
    <text evidence="1 10">Amino-acid biosynthesis; S-adenosyl-L-methionine biosynthesis; S-adenosyl-L-methionine from L-methionine: step 1/1.</text>
</comment>
<keyword evidence="17" id="KW-1185">Reference proteome</keyword>
<dbReference type="NCBIfam" id="TIGR01034">
    <property type="entry name" value="metK"/>
    <property type="match status" value="1"/>
</dbReference>
<sequence length="392" mass="43194">MNKIIAANQTSTSEAVSEGHPDKIADQISDAILDEILKIDKNAQVACEVIIAQNLVVIAGEINSPVKKNIDIKEIAKNIIKDIGYTNIDYGLDYKTITVIDVIGNQSSDIISAIKKKGSTTLGAGDQGIIFGYACDETKNFLPAPYELANSILKKASNLRKSGAIEWLRPDSKSQVTIEYDKNRKPVKIKNIIVSHQHHPNISQKLIRQTIIEEIIKPTIQDKSMLDENTTYYINPSGNFVIGGPTGDTGLTGRKIIADSYGGFARHGGGAYSGKDATKVDRSAAYMARYIAKNMVAAGISKEFELQLAYAIGIENPISIQITAGINDPKYANKILNFIINNFDLTPNGIIEKLKLKQPIYLKTCTYGHFGKNEFEWEKLDFVKKIQTVLKK</sequence>
<keyword evidence="6 10" id="KW-0547">Nucleotide-binding</keyword>
<proteinExistence type="inferred from homology"/>
<keyword evidence="8 10" id="KW-0460">Magnesium</keyword>
<keyword evidence="3 10" id="KW-0554">One-carbon metabolism</keyword>
<comment type="catalytic activity">
    <reaction evidence="10">
        <text>L-methionine + ATP + H2O = S-adenosyl-L-methionine + phosphate + diphosphate</text>
        <dbReference type="Rhea" id="RHEA:21080"/>
        <dbReference type="ChEBI" id="CHEBI:15377"/>
        <dbReference type="ChEBI" id="CHEBI:30616"/>
        <dbReference type="ChEBI" id="CHEBI:33019"/>
        <dbReference type="ChEBI" id="CHEBI:43474"/>
        <dbReference type="ChEBI" id="CHEBI:57844"/>
        <dbReference type="ChEBI" id="CHEBI:59789"/>
        <dbReference type="EC" id="2.5.1.6"/>
    </reaction>
</comment>
<dbReference type="EC" id="2.5.1.6" evidence="10"/>
<evidence type="ECO:0000259" key="15">
    <source>
        <dbReference type="Pfam" id="PF02773"/>
    </source>
</evidence>
<dbReference type="GO" id="GO:0004478">
    <property type="term" value="F:methionine adenosyltransferase activity"/>
    <property type="evidence" value="ECO:0007669"/>
    <property type="project" value="UniProtKB-UniRule"/>
</dbReference>
<evidence type="ECO:0000256" key="5">
    <source>
        <dbReference type="ARBA" id="ARBA00022723"/>
    </source>
</evidence>
<feature type="binding site" description="in other chain" evidence="10">
    <location>
        <position position="61"/>
    </location>
    <ligand>
        <name>L-methionine</name>
        <dbReference type="ChEBI" id="CHEBI:57844"/>
        <note>ligand shared between two neighboring subunits</note>
    </ligand>
</feature>
<dbReference type="EMBL" id="CP009910">
    <property type="protein sequence ID" value="AJA90198.1"/>
    <property type="molecule type" value="Genomic_DNA"/>
</dbReference>
<feature type="region of interest" description="Flexible loop" evidence="10">
    <location>
        <begin position="106"/>
        <end position="116"/>
    </location>
</feature>
<dbReference type="PIRSF" id="PIRSF000497">
    <property type="entry name" value="MAT"/>
    <property type="match status" value="1"/>
</dbReference>
<dbReference type="Pfam" id="PF02773">
    <property type="entry name" value="S-AdoMet_synt_C"/>
    <property type="match status" value="1"/>
</dbReference>
<dbReference type="AlphaFoldDB" id="A0A0A7UXR6"/>
<dbReference type="PROSITE" id="PS00376">
    <property type="entry name" value="ADOMET_SYNTHASE_1"/>
    <property type="match status" value="1"/>
</dbReference>